<proteinExistence type="inferred from homology"/>
<dbReference type="Pfam" id="PF03969">
    <property type="entry name" value="AFG1_ATPase"/>
    <property type="match status" value="1"/>
</dbReference>
<dbReference type="GO" id="GO:0005524">
    <property type="term" value="F:ATP binding"/>
    <property type="evidence" value="ECO:0007669"/>
    <property type="project" value="UniProtKB-KW"/>
</dbReference>
<comment type="similarity">
    <text evidence="1">Belongs to the AFG1 ATPase family.</text>
</comment>
<accession>A0A1A8YY64</accession>
<gene>
    <name evidence="5" type="ORF">POVWA1_031070</name>
    <name evidence="6" type="ORF">POVWA2_030750</name>
</gene>
<dbReference type="NCBIfam" id="NF040713">
    <property type="entry name" value="ZapE"/>
    <property type="match status" value="1"/>
</dbReference>
<dbReference type="InterPro" id="IPR027417">
    <property type="entry name" value="P-loop_NTPase"/>
</dbReference>
<dbReference type="SUPFAM" id="SSF52540">
    <property type="entry name" value="P-loop containing nucleoside triphosphate hydrolases"/>
    <property type="match status" value="1"/>
</dbReference>
<dbReference type="PANTHER" id="PTHR12169:SF6">
    <property type="entry name" value="AFG1-LIKE ATPASE"/>
    <property type="match status" value="1"/>
</dbReference>
<dbReference type="Proteomes" id="UP000078555">
    <property type="component" value="Unassembled WGS sequence"/>
</dbReference>
<dbReference type="GO" id="GO:0005739">
    <property type="term" value="C:mitochondrion"/>
    <property type="evidence" value="ECO:0007669"/>
    <property type="project" value="TreeGrafter"/>
</dbReference>
<organism evidence="6 7">
    <name type="scientific">Plasmodium ovale wallikeri</name>
    <dbReference type="NCBI Taxonomy" id="864142"/>
    <lineage>
        <taxon>Eukaryota</taxon>
        <taxon>Sar</taxon>
        <taxon>Alveolata</taxon>
        <taxon>Apicomplexa</taxon>
        <taxon>Aconoidasida</taxon>
        <taxon>Haemosporida</taxon>
        <taxon>Plasmodiidae</taxon>
        <taxon>Plasmodium</taxon>
        <taxon>Plasmodium (Plasmodium)</taxon>
    </lineage>
</organism>
<dbReference type="EMBL" id="FLRE01000117">
    <property type="protein sequence ID" value="SBT36523.1"/>
    <property type="molecule type" value="Genomic_DNA"/>
</dbReference>
<dbReference type="PANTHER" id="PTHR12169">
    <property type="entry name" value="ATPASE N2B"/>
    <property type="match status" value="1"/>
</dbReference>
<dbReference type="AlphaFoldDB" id="A0A1A8YY64"/>
<evidence type="ECO:0000256" key="2">
    <source>
        <dbReference type="ARBA" id="ARBA00022741"/>
    </source>
</evidence>
<protein>
    <submittedName>
        <fullName evidence="6">Nucleotide binding protein, putative</fullName>
    </submittedName>
</protein>
<evidence type="ECO:0000313" key="5">
    <source>
        <dbReference type="EMBL" id="SBT36167.1"/>
    </source>
</evidence>
<feature type="region of interest" description="Disordered" evidence="4">
    <location>
        <begin position="42"/>
        <end position="62"/>
    </location>
</feature>
<reference evidence="7 8" key="2">
    <citation type="submission" date="2016-05" db="EMBL/GenBank/DDBJ databases">
        <authorList>
            <person name="Naeem Raeece"/>
        </authorList>
    </citation>
    <scope>NUCLEOTIDE SEQUENCE [LARGE SCALE GENOMIC DNA]</scope>
</reference>
<keyword evidence="2" id="KW-0547">Nucleotide-binding</keyword>
<dbReference type="EMBL" id="FLRD01000090">
    <property type="protein sequence ID" value="SBT36167.1"/>
    <property type="molecule type" value="Genomic_DNA"/>
</dbReference>
<evidence type="ECO:0000313" key="7">
    <source>
        <dbReference type="Proteomes" id="UP000078550"/>
    </source>
</evidence>
<reference evidence="6" key="1">
    <citation type="submission" date="2016-05" db="EMBL/GenBank/DDBJ databases">
        <authorList>
            <person name="Lavstsen T."/>
            <person name="Jespersen J.S."/>
        </authorList>
    </citation>
    <scope>NUCLEOTIDE SEQUENCE [LARGE SCALE GENOMIC DNA]</scope>
</reference>
<dbReference type="InterPro" id="IPR005654">
    <property type="entry name" value="ATPase_AFG1-like"/>
</dbReference>
<sequence>MNSLIALKGGMQNVISVSNSIRHCRKDFQKIQQQVHFSILNKEDNKQKQKGEEKQKEKEKETSANTAFIHLYNTLVETKKIERDPFQYKLILILQAFENNLHNYYHHVEKRLQKRESPRKGFFSSFFKREKTISKGNIGEMEEAENEEGIENCQNDDSFFIYDDNGSGDYEKSQLGYNKVQDESYYTDNCMDISIGNSTDSKGGNQLVDTERIKYVRGLYVYGSVGRGKTYFLNLLFDRIKLRKLKIHYHNFMQQVHKNFHEEKIKNSENPIKSISIKMSQKYKLIFIDEFQVVHISDAMVIKSLFHHLFFQGTVLLCSSNRNPIHLYHNGLNRERFSPFIKLLFKFNYIHEINNFHDFRLRNSSTDKHVYNIPSKCFEDVKKICIDMFCNTYCKDINYVKKIEKYNEKIKVSDLKMCNIPYSLNRYCIFSFEELCGQNISIDEFNAISNENHTIFIYDITKMNEDIKGNEMRRFILLIDILYEKNTRVFFFSDIPIFQLFQTSSIISHFQFFIEKIKKKYSSFTDFKLACSELLKCGTFNRDIFTSMLFPLGVNTEICNKLFEAINYNVNKEYIPIEYLRNVLSFHMINYEIDAKSHLEYLEDKAEKLEPIPYMLFDESDIDTSQENAFASMRTLSRMKHMSTLSYLEKHKKAYEHCRT</sequence>
<dbReference type="Proteomes" id="UP000078550">
    <property type="component" value="Unassembled WGS sequence"/>
</dbReference>
<dbReference type="GO" id="GO:0016887">
    <property type="term" value="F:ATP hydrolysis activity"/>
    <property type="evidence" value="ECO:0007669"/>
    <property type="project" value="InterPro"/>
</dbReference>
<dbReference type="Gene3D" id="3.40.50.300">
    <property type="entry name" value="P-loop containing nucleotide triphosphate hydrolases"/>
    <property type="match status" value="1"/>
</dbReference>
<evidence type="ECO:0000256" key="3">
    <source>
        <dbReference type="ARBA" id="ARBA00022840"/>
    </source>
</evidence>
<evidence type="ECO:0000313" key="6">
    <source>
        <dbReference type="EMBL" id="SBT36523.1"/>
    </source>
</evidence>
<keyword evidence="3" id="KW-0067">ATP-binding</keyword>
<evidence type="ECO:0000313" key="8">
    <source>
        <dbReference type="Proteomes" id="UP000078555"/>
    </source>
</evidence>
<evidence type="ECO:0000256" key="4">
    <source>
        <dbReference type="SAM" id="MobiDB-lite"/>
    </source>
</evidence>
<keyword evidence="8" id="KW-1185">Reference proteome</keyword>
<name>A0A1A8YY64_PLAOA</name>
<evidence type="ECO:0000256" key="1">
    <source>
        <dbReference type="ARBA" id="ARBA00010322"/>
    </source>
</evidence>